<dbReference type="Gene3D" id="1.10.1040.10">
    <property type="entry name" value="N-(1-d-carboxylethyl)-l-norvaline Dehydrogenase, domain 2"/>
    <property type="match status" value="1"/>
</dbReference>
<evidence type="ECO:0000256" key="1">
    <source>
        <dbReference type="ARBA" id="ARBA00009080"/>
    </source>
</evidence>
<gene>
    <name evidence="7" type="ORF">EYS09_21055</name>
</gene>
<keyword evidence="3" id="KW-0520">NAD</keyword>
<dbReference type="GO" id="GO:0050661">
    <property type="term" value="F:NADP binding"/>
    <property type="evidence" value="ECO:0007669"/>
    <property type="project" value="InterPro"/>
</dbReference>
<dbReference type="InterPro" id="IPR013328">
    <property type="entry name" value="6PGD_dom2"/>
</dbReference>
<evidence type="ECO:0000256" key="4">
    <source>
        <dbReference type="PIRSR" id="PIRSR000103-1"/>
    </source>
</evidence>
<organism evidence="7 8">
    <name type="scientific">Streptomyces kasugaensis</name>
    <dbReference type="NCBI Taxonomy" id="1946"/>
    <lineage>
        <taxon>Bacteria</taxon>
        <taxon>Bacillati</taxon>
        <taxon>Actinomycetota</taxon>
        <taxon>Actinomycetes</taxon>
        <taxon>Kitasatosporales</taxon>
        <taxon>Streptomycetaceae</taxon>
        <taxon>Streptomyces</taxon>
    </lineage>
</organism>
<dbReference type="Pfam" id="PF03446">
    <property type="entry name" value="NAD_binding_2"/>
    <property type="match status" value="1"/>
</dbReference>
<accession>A0A4Q9HSJ5</accession>
<evidence type="ECO:0000256" key="3">
    <source>
        <dbReference type="ARBA" id="ARBA00023027"/>
    </source>
</evidence>
<dbReference type="PIRSF" id="PIRSF000103">
    <property type="entry name" value="HIBADH"/>
    <property type="match status" value="1"/>
</dbReference>
<feature type="active site" evidence="4">
    <location>
        <position position="184"/>
    </location>
</feature>
<proteinExistence type="inferred from homology"/>
<comment type="similarity">
    <text evidence="1">Belongs to the HIBADH-related family.</text>
</comment>
<dbReference type="InterPro" id="IPR051265">
    <property type="entry name" value="HIBADH-related_NP60_sf"/>
</dbReference>
<dbReference type="PANTHER" id="PTHR43580:SF2">
    <property type="entry name" value="CYTOKINE-LIKE NUCLEAR FACTOR N-PAC"/>
    <property type="match status" value="1"/>
</dbReference>
<evidence type="ECO:0000259" key="6">
    <source>
        <dbReference type="Pfam" id="PF14833"/>
    </source>
</evidence>
<dbReference type="InterPro" id="IPR008927">
    <property type="entry name" value="6-PGluconate_DH-like_C_sf"/>
</dbReference>
<evidence type="ECO:0000313" key="7">
    <source>
        <dbReference type="EMBL" id="TBO57755.1"/>
    </source>
</evidence>
<dbReference type="InterPro" id="IPR036291">
    <property type="entry name" value="NAD(P)-bd_dom_sf"/>
</dbReference>
<dbReference type="Proteomes" id="UP000292452">
    <property type="component" value="Unassembled WGS sequence"/>
</dbReference>
<name>A0A4Q9HSJ5_STRKA</name>
<dbReference type="SUPFAM" id="SSF51735">
    <property type="entry name" value="NAD(P)-binding Rossmann-fold domains"/>
    <property type="match status" value="1"/>
</dbReference>
<dbReference type="InterPro" id="IPR015815">
    <property type="entry name" value="HIBADH-related"/>
</dbReference>
<dbReference type="Pfam" id="PF14833">
    <property type="entry name" value="NAD_binding_11"/>
    <property type="match status" value="1"/>
</dbReference>
<dbReference type="InterPro" id="IPR006115">
    <property type="entry name" value="6PGDH_NADP-bd"/>
</dbReference>
<dbReference type="SUPFAM" id="SSF48179">
    <property type="entry name" value="6-phosphogluconate dehydrogenase C-terminal domain-like"/>
    <property type="match status" value="1"/>
</dbReference>
<dbReference type="Gene3D" id="3.40.50.720">
    <property type="entry name" value="NAD(P)-binding Rossmann-like Domain"/>
    <property type="match status" value="1"/>
</dbReference>
<dbReference type="EMBL" id="SIXH01000196">
    <property type="protein sequence ID" value="TBO57755.1"/>
    <property type="molecule type" value="Genomic_DNA"/>
</dbReference>
<evidence type="ECO:0000313" key="8">
    <source>
        <dbReference type="Proteomes" id="UP000292452"/>
    </source>
</evidence>
<dbReference type="InterPro" id="IPR029154">
    <property type="entry name" value="HIBADH-like_NADP-bd"/>
</dbReference>
<dbReference type="PANTHER" id="PTHR43580">
    <property type="entry name" value="OXIDOREDUCTASE GLYR1-RELATED"/>
    <property type="match status" value="1"/>
</dbReference>
<dbReference type="GO" id="GO:0051287">
    <property type="term" value="F:NAD binding"/>
    <property type="evidence" value="ECO:0007669"/>
    <property type="project" value="InterPro"/>
</dbReference>
<keyword evidence="8" id="KW-1185">Reference proteome</keyword>
<protein>
    <submittedName>
        <fullName evidence="7">NAD(P)-dependent oxidoreductase</fullName>
    </submittedName>
</protein>
<dbReference type="GO" id="GO:0016491">
    <property type="term" value="F:oxidoreductase activity"/>
    <property type="evidence" value="ECO:0007669"/>
    <property type="project" value="UniProtKB-KW"/>
</dbReference>
<evidence type="ECO:0000256" key="2">
    <source>
        <dbReference type="ARBA" id="ARBA00023002"/>
    </source>
</evidence>
<dbReference type="RefSeq" id="WP_131124394.1">
    <property type="nucleotide sequence ID" value="NZ_SIXH01000196.1"/>
</dbReference>
<feature type="domain" description="3-hydroxyisobutyrate dehydrogenase-like NAD-binding" evidence="6">
    <location>
        <begin position="178"/>
        <end position="294"/>
    </location>
</feature>
<evidence type="ECO:0000259" key="5">
    <source>
        <dbReference type="Pfam" id="PF03446"/>
    </source>
</evidence>
<sequence length="301" mass="30471">MADNTSPGGTAAGTPSVAVLGTGIMGAAMARNLAGAGLDVRAWNRTRAKAEPLAADGVRVMDTPAEAVDGADAVLTMLLDGPAALDALRQARGALRPGLLWLQMATVGVDGLAPLAAFAAEHRLDLVDAPVLGTRLPAEKGRLTVLAAGPEEIRAAAERIFGIVGSRTVWVGDDAAGGAASRLKLVVNSWVLTVIGGVGESLALAEGLGADPRAFLDVIAGGTLDLPYLRTKAEMVLSGTYPASFTVDAAGKDARLITEAARQAGVRTDLMPAVAERLRRASAAGHGGEDGAAAYFASFTG</sequence>
<keyword evidence="2" id="KW-0560">Oxidoreductase</keyword>
<dbReference type="AlphaFoldDB" id="A0A4Q9HSJ5"/>
<comment type="caution">
    <text evidence="7">The sequence shown here is derived from an EMBL/GenBank/DDBJ whole genome shotgun (WGS) entry which is preliminary data.</text>
</comment>
<feature type="domain" description="6-phosphogluconate dehydrogenase NADP-binding" evidence="5">
    <location>
        <begin position="17"/>
        <end position="172"/>
    </location>
</feature>
<reference evidence="7 8" key="1">
    <citation type="submission" date="2019-02" db="EMBL/GenBank/DDBJ databases">
        <title>Draft Genome Sequence of Streptomyces sp. AM-2504, identified by 16S rRNA comparative analysis as a Streptomyces Kasugaensis strain.</title>
        <authorList>
            <person name="Napolioni V."/>
            <person name="Giuliodori A.M."/>
            <person name="Spurio R."/>
            <person name="Fabbretti A."/>
        </authorList>
    </citation>
    <scope>NUCLEOTIDE SEQUENCE [LARGE SCALE GENOMIC DNA]</scope>
    <source>
        <strain evidence="7 8">AM-2504</strain>
    </source>
</reference>